<organism evidence="13 14">
    <name type="scientific">Pedobacter paludis</name>
    <dbReference type="NCBI Taxonomy" id="2203212"/>
    <lineage>
        <taxon>Bacteria</taxon>
        <taxon>Pseudomonadati</taxon>
        <taxon>Bacteroidota</taxon>
        <taxon>Sphingobacteriia</taxon>
        <taxon>Sphingobacteriales</taxon>
        <taxon>Sphingobacteriaceae</taxon>
        <taxon>Pedobacter</taxon>
    </lineage>
</organism>
<sequence>MVAKIVYFLYFKNYRLFCTLILYNLQSKTNILFIINPISGGKGKLRIPDFIDKYLDKEKFSPNFIFTEYVGHAGELADEASIKNFDIIVAAGGDGTINEVATKVLQHNKILGVLPLGSGNGLARFLNIPKNLRQAILLINNLKIDKIDSATFNNKSFFNLAGMGFDAHLSAVFSGDKKRGLSGYVKLGFQEVFSYKPQLYVINIDGTEYRRKAFAVTIANSSQYGNDVFIAPSASVKDGLLDVCIIKPFSLLKLPMLSYIMLRGTAETSDMIEIIKGKNIKIIRQKEGAVHVDGEPLQMGAEIEAIVNPLSLQVIVP</sequence>
<keyword evidence="7" id="KW-0067">ATP-binding</keyword>
<dbReference type="Pfam" id="PF19279">
    <property type="entry name" value="YegS_C"/>
    <property type="match status" value="1"/>
</dbReference>
<protein>
    <submittedName>
        <fullName evidence="13">Diacylglycerol kinase</fullName>
    </submittedName>
</protein>
<evidence type="ECO:0000256" key="1">
    <source>
        <dbReference type="ARBA" id="ARBA00001946"/>
    </source>
</evidence>
<dbReference type="InterPro" id="IPR001206">
    <property type="entry name" value="Diacylglycerol_kinase_cat_dom"/>
</dbReference>
<keyword evidence="14" id="KW-1185">Reference proteome</keyword>
<dbReference type="EMBL" id="QGNY01000002">
    <property type="protein sequence ID" value="PWS32890.1"/>
    <property type="molecule type" value="Genomic_DNA"/>
</dbReference>
<dbReference type="Pfam" id="PF00781">
    <property type="entry name" value="DAGK_cat"/>
    <property type="match status" value="1"/>
</dbReference>
<accession>A0A317F0X5</accession>
<dbReference type="Gene3D" id="2.60.200.40">
    <property type="match status" value="1"/>
</dbReference>
<dbReference type="OrthoDB" id="9786026at2"/>
<evidence type="ECO:0000256" key="3">
    <source>
        <dbReference type="ARBA" id="ARBA00022679"/>
    </source>
</evidence>
<comment type="cofactor">
    <cofactor evidence="1">
        <name>Mg(2+)</name>
        <dbReference type="ChEBI" id="CHEBI:18420"/>
    </cofactor>
</comment>
<dbReference type="AlphaFoldDB" id="A0A317F0X5"/>
<dbReference type="GO" id="GO:0005886">
    <property type="term" value="C:plasma membrane"/>
    <property type="evidence" value="ECO:0007669"/>
    <property type="project" value="TreeGrafter"/>
</dbReference>
<dbReference type="Proteomes" id="UP000245391">
    <property type="component" value="Unassembled WGS sequence"/>
</dbReference>
<dbReference type="InterPro" id="IPR017438">
    <property type="entry name" value="ATP-NAD_kinase_N"/>
</dbReference>
<evidence type="ECO:0000256" key="5">
    <source>
        <dbReference type="ARBA" id="ARBA00022741"/>
    </source>
</evidence>
<keyword evidence="6 13" id="KW-0418">Kinase</keyword>
<keyword evidence="8" id="KW-0460">Magnesium</keyword>
<dbReference type="InterPro" id="IPR005218">
    <property type="entry name" value="Diacylglycerol/lipid_kinase"/>
</dbReference>
<dbReference type="Gene3D" id="3.40.50.10330">
    <property type="entry name" value="Probable inorganic polyphosphate/atp-NAD kinase, domain 1"/>
    <property type="match status" value="1"/>
</dbReference>
<keyword evidence="11" id="KW-1208">Phospholipid metabolism</keyword>
<dbReference type="NCBIfam" id="TIGR00147">
    <property type="entry name" value="YegS/Rv2252/BmrU family lipid kinase"/>
    <property type="match status" value="1"/>
</dbReference>
<evidence type="ECO:0000313" key="14">
    <source>
        <dbReference type="Proteomes" id="UP000245391"/>
    </source>
</evidence>
<evidence type="ECO:0000256" key="4">
    <source>
        <dbReference type="ARBA" id="ARBA00022723"/>
    </source>
</evidence>
<dbReference type="PROSITE" id="PS50146">
    <property type="entry name" value="DAGK"/>
    <property type="match status" value="1"/>
</dbReference>
<dbReference type="GO" id="GO:0008654">
    <property type="term" value="P:phospholipid biosynthetic process"/>
    <property type="evidence" value="ECO:0007669"/>
    <property type="project" value="UniProtKB-KW"/>
</dbReference>
<keyword evidence="4" id="KW-0479">Metal-binding</keyword>
<keyword evidence="5" id="KW-0547">Nucleotide-binding</keyword>
<dbReference type="GO" id="GO:0046872">
    <property type="term" value="F:metal ion binding"/>
    <property type="evidence" value="ECO:0007669"/>
    <property type="project" value="UniProtKB-KW"/>
</dbReference>
<keyword evidence="2" id="KW-0444">Lipid biosynthesis</keyword>
<dbReference type="PANTHER" id="PTHR12358">
    <property type="entry name" value="SPHINGOSINE KINASE"/>
    <property type="match status" value="1"/>
</dbReference>
<evidence type="ECO:0000256" key="8">
    <source>
        <dbReference type="ARBA" id="ARBA00022842"/>
    </source>
</evidence>
<dbReference type="GO" id="GO:0005524">
    <property type="term" value="F:ATP binding"/>
    <property type="evidence" value="ECO:0007669"/>
    <property type="project" value="UniProtKB-KW"/>
</dbReference>
<comment type="caution">
    <text evidence="13">The sequence shown here is derived from an EMBL/GenBank/DDBJ whole genome shotgun (WGS) entry which is preliminary data.</text>
</comment>
<keyword evidence="10" id="KW-0594">Phospholipid biosynthesis</keyword>
<dbReference type="SUPFAM" id="SSF111331">
    <property type="entry name" value="NAD kinase/diacylglycerol kinase-like"/>
    <property type="match status" value="1"/>
</dbReference>
<evidence type="ECO:0000256" key="7">
    <source>
        <dbReference type="ARBA" id="ARBA00022840"/>
    </source>
</evidence>
<evidence type="ECO:0000313" key="13">
    <source>
        <dbReference type="EMBL" id="PWS32890.1"/>
    </source>
</evidence>
<evidence type="ECO:0000256" key="9">
    <source>
        <dbReference type="ARBA" id="ARBA00023098"/>
    </source>
</evidence>
<evidence type="ECO:0000256" key="6">
    <source>
        <dbReference type="ARBA" id="ARBA00022777"/>
    </source>
</evidence>
<reference evidence="14" key="1">
    <citation type="submission" date="2018-05" db="EMBL/GenBank/DDBJ databases">
        <title>Pedobacter paludis sp. nov., isolated from wetland soil.</title>
        <authorList>
            <person name="Zhang Y."/>
        </authorList>
    </citation>
    <scope>NUCLEOTIDE SEQUENCE [LARGE SCALE GENOMIC DNA]</scope>
    <source>
        <strain evidence="14">R-8</strain>
    </source>
</reference>
<keyword evidence="9" id="KW-0443">Lipid metabolism</keyword>
<evidence type="ECO:0000256" key="2">
    <source>
        <dbReference type="ARBA" id="ARBA00022516"/>
    </source>
</evidence>
<evidence type="ECO:0000259" key="12">
    <source>
        <dbReference type="PROSITE" id="PS50146"/>
    </source>
</evidence>
<name>A0A317F0X5_9SPHI</name>
<dbReference type="InterPro" id="IPR050187">
    <property type="entry name" value="Lipid_Phosphate_FormReg"/>
</dbReference>
<dbReference type="SMART" id="SM00046">
    <property type="entry name" value="DAGKc"/>
    <property type="match status" value="1"/>
</dbReference>
<dbReference type="InterPro" id="IPR016064">
    <property type="entry name" value="NAD/diacylglycerol_kinase_sf"/>
</dbReference>
<dbReference type="InterPro" id="IPR045540">
    <property type="entry name" value="YegS/DAGK_C"/>
</dbReference>
<gene>
    <name evidence="13" type="ORF">DF947_07420</name>
</gene>
<dbReference type="GO" id="GO:0016301">
    <property type="term" value="F:kinase activity"/>
    <property type="evidence" value="ECO:0007669"/>
    <property type="project" value="UniProtKB-KW"/>
</dbReference>
<proteinExistence type="predicted"/>
<dbReference type="PANTHER" id="PTHR12358:SF106">
    <property type="entry name" value="LIPID KINASE YEGS"/>
    <property type="match status" value="1"/>
</dbReference>
<feature type="domain" description="DAGKc" evidence="12">
    <location>
        <begin position="26"/>
        <end position="156"/>
    </location>
</feature>
<evidence type="ECO:0000256" key="10">
    <source>
        <dbReference type="ARBA" id="ARBA00023209"/>
    </source>
</evidence>
<evidence type="ECO:0000256" key="11">
    <source>
        <dbReference type="ARBA" id="ARBA00023264"/>
    </source>
</evidence>
<keyword evidence="3" id="KW-0808">Transferase</keyword>